<dbReference type="EMBL" id="CP138583">
    <property type="protein sequence ID" value="WPH00332.1"/>
    <property type="molecule type" value="Genomic_DNA"/>
</dbReference>
<feature type="compositionally biased region" description="Low complexity" evidence="6">
    <location>
        <begin position="532"/>
        <end position="557"/>
    </location>
</feature>
<evidence type="ECO:0000256" key="6">
    <source>
        <dbReference type="SAM" id="MobiDB-lite"/>
    </source>
</evidence>
<feature type="region of interest" description="Disordered" evidence="6">
    <location>
        <begin position="498"/>
        <end position="584"/>
    </location>
</feature>
<dbReference type="GO" id="GO:0006338">
    <property type="term" value="P:chromatin remodeling"/>
    <property type="evidence" value="ECO:0007669"/>
    <property type="project" value="InterPro"/>
</dbReference>
<organism evidence="7 8">
    <name type="scientific">Acrodontium crateriforme</name>
    <dbReference type="NCBI Taxonomy" id="150365"/>
    <lineage>
        <taxon>Eukaryota</taxon>
        <taxon>Fungi</taxon>
        <taxon>Dikarya</taxon>
        <taxon>Ascomycota</taxon>
        <taxon>Pezizomycotina</taxon>
        <taxon>Dothideomycetes</taxon>
        <taxon>Dothideomycetidae</taxon>
        <taxon>Mycosphaerellales</taxon>
        <taxon>Teratosphaeriaceae</taxon>
        <taxon>Acrodontium</taxon>
    </lineage>
</organism>
<accession>A0AAQ3M8I9</accession>
<feature type="region of interest" description="Disordered" evidence="6">
    <location>
        <begin position="632"/>
        <end position="689"/>
    </location>
</feature>
<feature type="region of interest" description="Disordered" evidence="6">
    <location>
        <begin position="454"/>
        <end position="473"/>
    </location>
</feature>
<keyword evidence="3" id="KW-0805">Transcription regulation</keyword>
<protein>
    <submittedName>
        <fullName evidence="7">SNF5-domain-containing protein</fullName>
    </submittedName>
</protein>
<dbReference type="Pfam" id="PF04855">
    <property type="entry name" value="SNF5"/>
    <property type="match status" value="1"/>
</dbReference>
<dbReference type="Proteomes" id="UP001303373">
    <property type="component" value="Chromosome 4"/>
</dbReference>
<evidence type="ECO:0000256" key="4">
    <source>
        <dbReference type="ARBA" id="ARBA00023163"/>
    </source>
</evidence>
<feature type="region of interest" description="Disordered" evidence="6">
    <location>
        <begin position="1"/>
        <end position="126"/>
    </location>
</feature>
<evidence type="ECO:0000256" key="5">
    <source>
        <dbReference type="ARBA" id="ARBA00023242"/>
    </source>
</evidence>
<name>A0AAQ3M8I9_9PEZI</name>
<dbReference type="AlphaFoldDB" id="A0AAQ3M8I9"/>
<dbReference type="InterPro" id="IPR006939">
    <property type="entry name" value="SNF5"/>
</dbReference>
<gene>
    <name evidence="7" type="ORF">R9X50_00315700</name>
</gene>
<evidence type="ECO:0000256" key="3">
    <source>
        <dbReference type="ARBA" id="ARBA00023015"/>
    </source>
</evidence>
<evidence type="ECO:0000313" key="7">
    <source>
        <dbReference type="EMBL" id="WPH00332.1"/>
    </source>
</evidence>
<evidence type="ECO:0000313" key="8">
    <source>
        <dbReference type="Proteomes" id="UP001303373"/>
    </source>
</evidence>
<evidence type="ECO:0000256" key="1">
    <source>
        <dbReference type="ARBA" id="ARBA00004123"/>
    </source>
</evidence>
<comment type="similarity">
    <text evidence="2">Belongs to the SNF5 family.</text>
</comment>
<proteinExistence type="inferred from homology"/>
<feature type="compositionally biased region" description="Acidic residues" evidence="6">
    <location>
        <begin position="520"/>
        <end position="531"/>
    </location>
</feature>
<evidence type="ECO:0000256" key="2">
    <source>
        <dbReference type="ARBA" id="ARBA00010239"/>
    </source>
</evidence>
<keyword evidence="8" id="KW-1185">Reference proteome</keyword>
<feature type="compositionally biased region" description="Polar residues" evidence="6">
    <location>
        <begin position="70"/>
        <end position="97"/>
    </location>
</feature>
<dbReference type="PANTHER" id="PTHR10019">
    <property type="entry name" value="SNF5"/>
    <property type="match status" value="1"/>
</dbReference>
<comment type="subcellular location">
    <subcellularLocation>
        <location evidence="1">Nucleus</location>
    </subcellularLocation>
</comment>
<dbReference type="GO" id="GO:0000228">
    <property type="term" value="C:nuclear chromosome"/>
    <property type="evidence" value="ECO:0007669"/>
    <property type="project" value="InterPro"/>
</dbReference>
<keyword evidence="5" id="KW-0539">Nucleus</keyword>
<reference evidence="7 8" key="1">
    <citation type="submission" date="2023-11" db="EMBL/GenBank/DDBJ databases">
        <title>An acidophilic fungus is an integral part of prey digestion in a carnivorous sundew plant.</title>
        <authorList>
            <person name="Tsai I.J."/>
        </authorList>
    </citation>
    <scope>NUCLEOTIDE SEQUENCE [LARGE SCALE GENOMIC DNA]</scope>
    <source>
        <strain evidence="7">169a</strain>
    </source>
</reference>
<sequence length="809" mass="91253">MSTPSYPFHGQPFARPHSNPRQWNGSPGAVQPFNFDEPTAMSQQPGSNIEGPDAIREGKQKARAAMAATGITSNASTPQRDSSSTPNGAAQNQNGPQLSRKRSRDGTQLPLNTSIPNDDSAESSQTHNDALLDRYMQRDMLFIAAKNDQLQRSQELIRSKELERDFYLGEVKQRRQMDPGTIFGPGYNGYGNRTTDGKAQIVYNSLRLPPKGRRARELRIPRKDNAQQAEQHEELVPVRLDIELDKLRLRDTFTWNLHEKLISQDVFTEYLLEDLKIPMENLPEISRQVRAEMQDQILNYYPHIIVEDGPLEHGMPYSDYKDDEMRIMVKLNITIGRITLIDQFEWDINNPLNSPEEFARQMAWENALSGEFTTAIAHSIREQSQLYTKSLFLTNHSFDGRPVDDPELRDSFLPGPLHSAFRPQMAQKDWTPYMYEMSEAELERTETSMMREHRAQKRQLNRRGGPALPDLKDRQRTVRSLLVHTVIPGAVETFETTGIPKARRAGRSSRRPGTRVNGDVDSDDLDSDESGADSPVPSMTTAGTARTRGMRGAASAAQIAMRQNLTRGGTPDSTLNTPINENRNRRSLLRDESIAADDSVETLIVKLKIGKARLKSWWDDYRAKKRASEYPLSGYASQPPPRNEIIPTPARPAIGTPILTPRTLQASRGTPLPNGHKRAASSARQVTYGPKGQVDVDHWPQLDDTPPPPPPWLTEGIETLRERYPESDFIPFMRSYAVDTATGDTIKTSIEPGATPPAGVKFQFLPRIKCNDCTQKTYTAQAGRVVEDFEVHLKNRGHRERVAERQRKQ</sequence>
<feature type="compositionally biased region" description="Basic residues" evidence="6">
    <location>
        <begin position="501"/>
        <end position="513"/>
    </location>
</feature>
<keyword evidence="4" id="KW-0804">Transcription</keyword>
<feature type="compositionally biased region" description="Polar residues" evidence="6">
    <location>
        <begin position="561"/>
        <end position="581"/>
    </location>
</feature>
<feature type="compositionally biased region" description="Polar residues" evidence="6">
    <location>
        <begin position="109"/>
        <end position="126"/>
    </location>
</feature>